<evidence type="ECO:0000256" key="2">
    <source>
        <dbReference type="ARBA" id="ARBA00034301"/>
    </source>
</evidence>
<comment type="caution">
    <text evidence="5">The sequence shown here is derived from an EMBL/GenBank/DDBJ whole genome shotgun (WGS) entry which is preliminary data.</text>
</comment>
<keyword evidence="6" id="KW-1185">Reference proteome</keyword>
<dbReference type="EMBL" id="JACHXK010000009">
    <property type="protein sequence ID" value="MBB3111853.1"/>
    <property type="molecule type" value="Genomic_DNA"/>
</dbReference>
<feature type="domain" description="Metallo-beta-lactamase" evidence="4">
    <location>
        <begin position="40"/>
        <end position="250"/>
    </location>
</feature>
<evidence type="ECO:0000256" key="3">
    <source>
        <dbReference type="ARBA" id="ARBA00048505"/>
    </source>
</evidence>
<evidence type="ECO:0000256" key="1">
    <source>
        <dbReference type="ARBA" id="ARBA00034221"/>
    </source>
</evidence>
<comment type="function">
    <text evidence="2">Counteracts the endogenous Pycsar antiviral defense system. Phosphodiesterase that enables metal-dependent hydrolysis of host cyclic nucleotide Pycsar defense signals such as cCMP and cUMP.</text>
</comment>
<dbReference type="InterPro" id="IPR036866">
    <property type="entry name" value="RibonucZ/Hydroxyglut_hydro"/>
</dbReference>
<dbReference type="SMART" id="SM00849">
    <property type="entry name" value="Lactamase_B"/>
    <property type="match status" value="1"/>
</dbReference>
<evidence type="ECO:0000313" key="6">
    <source>
        <dbReference type="Proteomes" id="UP000570361"/>
    </source>
</evidence>
<name>A0A7W5FP42_9BACL</name>
<dbReference type="InterPro" id="IPR001279">
    <property type="entry name" value="Metallo-B-lactamas"/>
</dbReference>
<accession>A0A7W5FP42</accession>
<dbReference type="InterPro" id="IPR050855">
    <property type="entry name" value="NDM-1-like"/>
</dbReference>
<reference evidence="5 6" key="1">
    <citation type="submission" date="2020-08" db="EMBL/GenBank/DDBJ databases">
        <title>Genomic Encyclopedia of Type Strains, Phase III (KMG-III): the genomes of soil and plant-associated and newly described type strains.</title>
        <authorList>
            <person name="Whitman W."/>
        </authorList>
    </citation>
    <scope>NUCLEOTIDE SEQUENCE [LARGE SCALE GENOMIC DNA]</scope>
    <source>
        <strain evidence="5 6">CECT 5862</strain>
    </source>
</reference>
<comment type="catalytic activity">
    <reaction evidence="1">
        <text>3',5'-cyclic CMP + H2O = CMP + H(+)</text>
        <dbReference type="Rhea" id="RHEA:72675"/>
        <dbReference type="ChEBI" id="CHEBI:15377"/>
        <dbReference type="ChEBI" id="CHEBI:15378"/>
        <dbReference type="ChEBI" id="CHEBI:58003"/>
        <dbReference type="ChEBI" id="CHEBI:60377"/>
    </reaction>
    <physiologicalReaction direction="left-to-right" evidence="1">
        <dbReference type="Rhea" id="RHEA:72676"/>
    </physiologicalReaction>
</comment>
<gene>
    <name evidence="5" type="ORF">FHS18_003921</name>
</gene>
<keyword evidence="5" id="KW-0378">Hydrolase</keyword>
<dbReference type="CDD" id="cd07721">
    <property type="entry name" value="yflN-like_MBL-fold"/>
    <property type="match status" value="1"/>
</dbReference>
<dbReference type="Proteomes" id="UP000570361">
    <property type="component" value="Unassembled WGS sequence"/>
</dbReference>
<evidence type="ECO:0000259" key="4">
    <source>
        <dbReference type="SMART" id="SM00849"/>
    </source>
</evidence>
<dbReference type="SUPFAM" id="SSF56281">
    <property type="entry name" value="Metallo-hydrolase/oxidoreductase"/>
    <property type="match status" value="1"/>
</dbReference>
<organism evidence="5 6">
    <name type="scientific">Paenibacillus phyllosphaerae</name>
    <dbReference type="NCBI Taxonomy" id="274593"/>
    <lineage>
        <taxon>Bacteria</taxon>
        <taxon>Bacillati</taxon>
        <taxon>Bacillota</taxon>
        <taxon>Bacilli</taxon>
        <taxon>Bacillales</taxon>
        <taxon>Paenibacillaceae</taxon>
        <taxon>Paenibacillus</taxon>
    </lineage>
</organism>
<dbReference type="PANTHER" id="PTHR42951:SF17">
    <property type="entry name" value="METALLO-BETA-LACTAMASE DOMAIN-CONTAINING PROTEIN"/>
    <property type="match status" value="1"/>
</dbReference>
<comment type="catalytic activity">
    <reaction evidence="3">
        <text>3',5'-cyclic UMP + H2O = UMP + H(+)</text>
        <dbReference type="Rhea" id="RHEA:70575"/>
        <dbReference type="ChEBI" id="CHEBI:15377"/>
        <dbReference type="ChEBI" id="CHEBI:15378"/>
        <dbReference type="ChEBI" id="CHEBI:57865"/>
        <dbReference type="ChEBI" id="CHEBI:184387"/>
    </reaction>
    <physiologicalReaction direction="left-to-right" evidence="3">
        <dbReference type="Rhea" id="RHEA:70576"/>
    </physiologicalReaction>
</comment>
<dbReference type="Gene3D" id="3.60.15.10">
    <property type="entry name" value="Ribonuclease Z/Hydroxyacylglutathione hydrolase-like"/>
    <property type="match status" value="1"/>
</dbReference>
<proteinExistence type="predicted"/>
<protein>
    <submittedName>
        <fullName evidence="5">Glyoxylase-like metal-dependent hydrolase (Beta-lactamase superfamily II)</fullName>
    </submittedName>
</protein>
<sequence length="283" mass="31407">MQYDQDMHYGSDYHYIPATSVNNGEGVEVRPDLYCFTVQIVNVIMAGHPGSPDFVLIDAGMPHSAPAIIEEAEGRFGRNCRPKAIVLTHGHFDHVGAIIELVQHWQVPVYAHEAELPYLTGRESYPKPDPGVQGGLVAKLSFMFPNEPIQLSRRVKPLPEDGTVPELPDFRWIHTPGHSKGHVSLYRESDRTLIAGDAVVTVEQESLYSVITQAPELNGPPAYFTPDWEQAKASVQLLAELKPEALVSGHGQPMFGEELQHKLDQLAQDFDTAAKPKFGKYVH</sequence>
<dbReference type="RefSeq" id="WP_183601709.1">
    <property type="nucleotide sequence ID" value="NZ_JACHXK010000009.1"/>
</dbReference>
<dbReference type="PANTHER" id="PTHR42951">
    <property type="entry name" value="METALLO-BETA-LACTAMASE DOMAIN-CONTAINING"/>
    <property type="match status" value="1"/>
</dbReference>
<dbReference type="AlphaFoldDB" id="A0A7W5FP42"/>
<dbReference type="Pfam" id="PF00753">
    <property type="entry name" value="Lactamase_B"/>
    <property type="match status" value="1"/>
</dbReference>
<dbReference type="GO" id="GO:0016787">
    <property type="term" value="F:hydrolase activity"/>
    <property type="evidence" value="ECO:0007669"/>
    <property type="project" value="UniProtKB-KW"/>
</dbReference>
<evidence type="ECO:0000313" key="5">
    <source>
        <dbReference type="EMBL" id="MBB3111853.1"/>
    </source>
</evidence>